<accession>A0AAD7NUR3</accession>
<protein>
    <recommendedName>
        <fullName evidence="1">F-box domain-containing protein</fullName>
    </recommendedName>
</protein>
<comment type="caution">
    <text evidence="2">The sequence shown here is derived from an EMBL/GenBank/DDBJ whole genome shotgun (WGS) entry which is preliminary data.</text>
</comment>
<sequence length="355" mass="39092">MPELPTEVINAILDDLPIPSEQAKMCAVSRRFNDIVVPILYRDINLSSLRKTACCSQTIINGSIPRTGSLPRAHLVRSFVVTPDAGESYTNSLDLMLILKTLLPMLHRLEHLHLWIPSYDNNLFDAFANLNLPELRKFGCHQPDSLHDGVLAAFLTSHPALTELSIIRPWCFDDYSPTRRPPINLPALRSYSGSATYFLRIIIGTRSLSSAAFWDVPLRLEASTLATALAAGSTVRTPLALRILGDAFGAEAVPVLARMLPHLYSLELAPFTGPQKAFKTCMVQRIAEALGTLRLLTVFSVDSFPTALGALGAQHGRAVDVVVAAWVTRCPSLVTCQLYNRNWQRLAGGQWVLVK</sequence>
<name>A0AAD7NUR3_9AGAR</name>
<dbReference type="Proteomes" id="UP001215280">
    <property type="component" value="Unassembled WGS sequence"/>
</dbReference>
<evidence type="ECO:0000313" key="3">
    <source>
        <dbReference type="Proteomes" id="UP001215280"/>
    </source>
</evidence>
<dbReference type="EMBL" id="JARJLG010000011">
    <property type="protein sequence ID" value="KAJ7776916.1"/>
    <property type="molecule type" value="Genomic_DNA"/>
</dbReference>
<proteinExistence type="predicted"/>
<organism evidence="2 3">
    <name type="scientific">Mycena maculata</name>
    <dbReference type="NCBI Taxonomy" id="230809"/>
    <lineage>
        <taxon>Eukaryota</taxon>
        <taxon>Fungi</taxon>
        <taxon>Dikarya</taxon>
        <taxon>Basidiomycota</taxon>
        <taxon>Agaricomycotina</taxon>
        <taxon>Agaricomycetes</taxon>
        <taxon>Agaricomycetidae</taxon>
        <taxon>Agaricales</taxon>
        <taxon>Marasmiineae</taxon>
        <taxon>Mycenaceae</taxon>
        <taxon>Mycena</taxon>
    </lineage>
</organism>
<reference evidence="2" key="1">
    <citation type="submission" date="2023-03" db="EMBL/GenBank/DDBJ databases">
        <title>Massive genome expansion in bonnet fungi (Mycena s.s.) driven by repeated elements and novel gene families across ecological guilds.</title>
        <authorList>
            <consortium name="Lawrence Berkeley National Laboratory"/>
            <person name="Harder C.B."/>
            <person name="Miyauchi S."/>
            <person name="Viragh M."/>
            <person name="Kuo A."/>
            <person name="Thoen E."/>
            <person name="Andreopoulos B."/>
            <person name="Lu D."/>
            <person name="Skrede I."/>
            <person name="Drula E."/>
            <person name="Henrissat B."/>
            <person name="Morin E."/>
            <person name="Kohler A."/>
            <person name="Barry K."/>
            <person name="LaButti K."/>
            <person name="Morin E."/>
            <person name="Salamov A."/>
            <person name="Lipzen A."/>
            <person name="Mereny Z."/>
            <person name="Hegedus B."/>
            <person name="Baldrian P."/>
            <person name="Stursova M."/>
            <person name="Weitz H."/>
            <person name="Taylor A."/>
            <person name="Grigoriev I.V."/>
            <person name="Nagy L.G."/>
            <person name="Martin F."/>
            <person name="Kauserud H."/>
        </authorList>
    </citation>
    <scope>NUCLEOTIDE SEQUENCE</scope>
    <source>
        <strain evidence="2">CBHHK188m</strain>
    </source>
</reference>
<evidence type="ECO:0000313" key="2">
    <source>
        <dbReference type="EMBL" id="KAJ7776916.1"/>
    </source>
</evidence>
<dbReference type="PROSITE" id="PS50181">
    <property type="entry name" value="FBOX"/>
    <property type="match status" value="1"/>
</dbReference>
<dbReference type="AlphaFoldDB" id="A0AAD7NUR3"/>
<keyword evidence="3" id="KW-1185">Reference proteome</keyword>
<evidence type="ECO:0000259" key="1">
    <source>
        <dbReference type="PROSITE" id="PS50181"/>
    </source>
</evidence>
<gene>
    <name evidence="2" type="ORF">DFH07DRAFT_798193</name>
</gene>
<dbReference type="InterPro" id="IPR001810">
    <property type="entry name" value="F-box_dom"/>
</dbReference>
<feature type="domain" description="F-box" evidence="1">
    <location>
        <begin position="1"/>
        <end position="44"/>
    </location>
</feature>
<dbReference type="InterPro" id="IPR032675">
    <property type="entry name" value="LRR_dom_sf"/>
</dbReference>
<dbReference type="Gene3D" id="3.80.10.10">
    <property type="entry name" value="Ribonuclease Inhibitor"/>
    <property type="match status" value="1"/>
</dbReference>